<dbReference type="PANTHER" id="PTHR35743">
    <property type="entry name" value="NODULIN HOMEOBOX"/>
    <property type="match status" value="1"/>
</dbReference>
<feature type="compositionally biased region" description="Basic and acidic residues" evidence="3">
    <location>
        <begin position="512"/>
        <end position="539"/>
    </location>
</feature>
<keyword evidence="2" id="KW-0238">DNA-binding</keyword>
<feature type="compositionally biased region" description="Polar residues" evidence="3">
    <location>
        <begin position="622"/>
        <end position="637"/>
    </location>
</feature>
<dbReference type="PROSITE" id="PS50071">
    <property type="entry name" value="HOMEOBOX_2"/>
    <property type="match status" value="1"/>
</dbReference>
<dbReference type="Pfam" id="PF24679">
    <property type="entry name" value="Nodulin_C"/>
    <property type="match status" value="1"/>
</dbReference>
<protein>
    <submittedName>
        <fullName evidence="4">Uncharacterized protein</fullName>
    </submittedName>
</protein>
<sequence length="779" mass="85423">MNMIDMISAVQELSGLTARELSEMLKESDSFVLQSKAQAGGPEQVDMEKLVSSLPLHLLALLLDDVKLSEQVMDLIFFLLSVLSHWKKEDHLGASPFIHSSLVAGSLHLMTSYFSSQWHELVHILLAHPKVDIFMDAAFDSLHEDMSSTVKGKTAECVPEWLKGSTDIASSISRQKAKILSILLQLCESESISYLDEVATLPKSMQLGLEVLDLLKIAFGSKQKPAAGSHDKSYPVGSVLISALRLVDVFSDDSNFRSSFITNTIPFLTQILATPHDEFVSSWCSVDLPVMEDDANLDYDPVGAADLALLAASNMLTEAKVNYSCNFRSISMPSIQYAQTRTSCVVKIIANLHVFVPNICEGSLSHYAKSLIPGNLLNEEDVQLLSDFSYKLQRWCKLQVGQRISQVAKSDVTSEMKVDLQPVQQPQPARASVPDPNMDGPPKDVQNIEESMATPPMRQDGNARDETPRNRATTNGGVLQNSVGQNLIHLGVARTTSAGYPGPSTATSMEVPRCRSVDHFKTPEPTKESSLRDEDERQPSRRGKKRTIMNDGQVNEIENALVDEPEMHKNAASLQTWAEKLSGQGAEITSSQLKNWLNNRKAKLARIAKERGVPYEGEGADKSSTPANSQLGDSSESAGEESYLPPSRVLNALGLSNSKGSSRLVTPDSSEPSTQDMMTSRPFTRSLSFEPGRPVLLIDNEGNEIGRGEIFQVDGRAQGKSLAESHTCIIDVTELKVEKWRELPHPSEASGRTFQEAESRHGGVMRVAWDVVRLAPVAT</sequence>
<dbReference type="PANTHER" id="PTHR35743:SF1">
    <property type="entry name" value="NODULIN HOMEOBOX"/>
    <property type="match status" value="1"/>
</dbReference>
<dbReference type="Pfam" id="PF25246">
    <property type="entry name" value="Nodulin_N"/>
    <property type="match status" value="2"/>
</dbReference>
<name>R7W7G6_AEGTA</name>
<comment type="subcellular location">
    <subcellularLocation>
        <location evidence="1 2">Nucleus</location>
    </subcellularLocation>
</comment>
<organism evidence="4">
    <name type="scientific">Aegilops tauschii</name>
    <name type="common">Tausch's goatgrass</name>
    <name type="synonym">Aegilops squarrosa</name>
    <dbReference type="NCBI Taxonomy" id="37682"/>
    <lineage>
        <taxon>Eukaryota</taxon>
        <taxon>Viridiplantae</taxon>
        <taxon>Streptophyta</taxon>
        <taxon>Embryophyta</taxon>
        <taxon>Tracheophyta</taxon>
        <taxon>Spermatophyta</taxon>
        <taxon>Magnoliopsida</taxon>
        <taxon>Liliopsida</taxon>
        <taxon>Poales</taxon>
        <taxon>Poaceae</taxon>
        <taxon>BOP clade</taxon>
        <taxon>Pooideae</taxon>
        <taxon>Triticodae</taxon>
        <taxon>Triticeae</taxon>
        <taxon>Triticinae</taxon>
        <taxon>Aegilops</taxon>
    </lineage>
</organism>
<proteinExistence type="predicted"/>
<dbReference type="InterPro" id="IPR056559">
    <property type="entry name" value="NDX_C"/>
</dbReference>
<feature type="compositionally biased region" description="Polar residues" evidence="3">
    <location>
        <begin position="499"/>
        <end position="508"/>
    </location>
</feature>
<dbReference type="InterPro" id="IPR001356">
    <property type="entry name" value="HD"/>
</dbReference>
<keyword evidence="2" id="KW-0539">Nucleus</keyword>
<feature type="DNA-binding region" description="Homeobox" evidence="2">
    <location>
        <begin position="542"/>
        <end position="608"/>
    </location>
</feature>
<dbReference type="InterPro" id="IPR057287">
    <property type="entry name" value="Ndx_N"/>
</dbReference>
<dbReference type="InterPro" id="IPR039325">
    <property type="entry name" value="NDX"/>
</dbReference>
<dbReference type="Pfam" id="PF24426">
    <property type="entry name" value="HTH_NDX"/>
    <property type="match status" value="1"/>
</dbReference>
<keyword evidence="2" id="KW-0371">Homeobox</keyword>
<dbReference type="EnsemblPlants" id="EMT17752">
    <property type="protein sequence ID" value="EMT17752"/>
    <property type="gene ID" value="F775_26868"/>
</dbReference>
<feature type="compositionally biased region" description="Polar residues" evidence="3">
    <location>
        <begin position="470"/>
        <end position="479"/>
    </location>
</feature>
<accession>R7W7G6</accession>
<reference evidence="4" key="1">
    <citation type="submission" date="2015-06" db="UniProtKB">
        <authorList>
            <consortium name="EnsemblPlants"/>
        </authorList>
    </citation>
    <scope>IDENTIFICATION</scope>
</reference>
<dbReference type="GO" id="GO:0005634">
    <property type="term" value="C:nucleus"/>
    <property type="evidence" value="ECO:0007669"/>
    <property type="project" value="UniProtKB-SubCell"/>
</dbReference>
<dbReference type="AlphaFoldDB" id="R7W7G6"/>
<evidence type="ECO:0000256" key="1">
    <source>
        <dbReference type="ARBA" id="ARBA00004123"/>
    </source>
</evidence>
<feature type="region of interest" description="Disordered" evidence="3">
    <location>
        <begin position="613"/>
        <end position="686"/>
    </location>
</feature>
<dbReference type="GO" id="GO:0003697">
    <property type="term" value="F:single-stranded DNA binding"/>
    <property type="evidence" value="ECO:0007669"/>
    <property type="project" value="InterPro"/>
</dbReference>
<dbReference type="InterPro" id="IPR056560">
    <property type="entry name" value="HTH_NDX"/>
</dbReference>
<feature type="region of interest" description="Disordered" evidence="3">
    <location>
        <begin position="416"/>
        <end position="479"/>
    </location>
</feature>
<feature type="region of interest" description="Disordered" evidence="3">
    <location>
        <begin position="499"/>
        <end position="554"/>
    </location>
</feature>
<evidence type="ECO:0000313" key="4">
    <source>
        <dbReference type="EnsemblPlants" id="EMT17752"/>
    </source>
</evidence>
<feature type="compositionally biased region" description="Polar residues" evidence="3">
    <location>
        <begin position="654"/>
        <end position="686"/>
    </location>
</feature>
<dbReference type="GO" id="GO:0009908">
    <property type="term" value="P:flower development"/>
    <property type="evidence" value="ECO:0007669"/>
    <property type="project" value="InterPro"/>
</dbReference>
<evidence type="ECO:0000256" key="2">
    <source>
        <dbReference type="PROSITE-ProRule" id="PRU00108"/>
    </source>
</evidence>
<evidence type="ECO:0000256" key="3">
    <source>
        <dbReference type="SAM" id="MobiDB-lite"/>
    </source>
</evidence>
<dbReference type="CDD" id="cd00086">
    <property type="entry name" value="homeodomain"/>
    <property type="match status" value="1"/>
</dbReference>